<name>E3H7F8_ILYPC</name>
<organism evidence="7 8">
    <name type="scientific">Ilyobacter polytropus (strain ATCC 51220 / DSM 2926 / LMG 16218 / CuHBu1)</name>
    <dbReference type="NCBI Taxonomy" id="572544"/>
    <lineage>
        <taxon>Bacteria</taxon>
        <taxon>Fusobacteriati</taxon>
        <taxon>Fusobacteriota</taxon>
        <taxon>Fusobacteriia</taxon>
        <taxon>Fusobacteriales</taxon>
        <taxon>Fusobacteriaceae</taxon>
        <taxon>Ilyobacter</taxon>
    </lineage>
</organism>
<dbReference type="HOGENOM" id="CLU_019796_1_3_0"/>
<proteinExistence type="inferred from homology"/>
<dbReference type="Pfam" id="PF00389">
    <property type="entry name" value="2-Hacid_dh"/>
    <property type="match status" value="1"/>
</dbReference>
<gene>
    <name evidence="7" type="ordered locus">Ilyop_1073</name>
</gene>
<evidence type="ECO:0000256" key="2">
    <source>
        <dbReference type="ARBA" id="ARBA00023002"/>
    </source>
</evidence>
<dbReference type="InterPro" id="IPR036291">
    <property type="entry name" value="NAD(P)-bd_dom_sf"/>
</dbReference>
<keyword evidence="3" id="KW-0520">NAD</keyword>
<dbReference type="InterPro" id="IPR006139">
    <property type="entry name" value="D-isomer_2_OHA_DH_cat_dom"/>
</dbReference>
<evidence type="ECO:0000256" key="3">
    <source>
        <dbReference type="ARBA" id="ARBA00023027"/>
    </source>
</evidence>
<evidence type="ECO:0000313" key="8">
    <source>
        <dbReference type="Proteomes" id="UP000006875"/>
    </source>
</evidence>
<accession>E3H7F8</accession>
<feature type="domain" description="D-isomer specific 2-hydroxyacid dehydrogenase catalytic" evidence="5">
    <location>
        <begin position="4"/>
        <end position="304"/>
    </location>
</feature>
<comment type="similarity">
    <text evidence="1 4">Belongs to the D-isomer specific 2-hydroxyacid dehydrogenase family.</text>
</comment>
<dbReference type="Pfam" id="PF02826">
    <property type="entry name" value="2-Hacid_dh_C"/>
    <property type="match status" value="1"/>
</dbReference>
<protein>
    <submittedName>
        <fullName evidence="7">D-isomer specific 2-hydroxyacid dehydrogenase NAD-binding protein</fullName>
    </submittedName>
</protein>
<dbReference type="FunFam" id="3.40.50.720:FF:000203">
    <property type="entry name" value="D-3-phosphoglycerate dehydrogenase (SerA)"/>
    <property type="match status" value="1"/>
</dbReference>
<evidence type="ECO:0000259" key="6">
    <source>
        <dbReference type="Pfam" id="PF02826"/>
    </source>
</evidence>
<dbReference type="SUPFAM" id="SSF51735">
    <property type="entry name" value="NAD(P)-binding Rossmann-fold domains"/>
    <property type="match status" value="1"/>
</dbReference>
<dbReference type="AlphaFoldDB" id="E3H7F8"/>
<reference evidence="7 8" key="1">
    <citation type="journal article" date="2010" name="Stand. Genomic Sci.">
        <title>Complete genome sequence of Ilyobacter polytropus type strain (CuHbu1).</title>
        <authorList>
            <person name="Sikorski J."/>
            <person name="Chertkov O."/>
            <person name="Lapidus A."/>
            <person name="Nolan M."/>
            <person name="Lucas S."/>
            <person name="Del Rio T.G."/>
            <person name="Tice H."/>
            <person name="Cheng J.F."/>
            <person name="Tapia R."/>
            <person name="Han C."/>
            <person name="Goodwin L."/>
            <person name="Pitluck S."/>
            <person name="Liolios K."/>
            <person name="Ivanova N."/>
            <person name="Mavromatis K."/>
            <person name="Mikhailova N."/>
            <person name="Pati A."/>
            <person name="Chen A."/>
            <person name="Palaniappan K."/>
            <person name="Land M."/>
            <person name="Hauser L."/>
            <person name="Chang Y.J."/>
            <person name="Jeffries C.D."/>
            <person name="Brambilla E."/>
            <person name="Yasawong M."/>
            <person name="Rohde M."/>
            <person name="Pukall R."/>
            <person name="Spring S."/>
            <person name="Goker M."/>
            <person name="Woyke T."/>
            <person name="Bristow J."/>
            <person name="Eisen J.A."/>
            <person name="Markowitz V."/>
            <person name="Hugenholtz P."/>
            <person name="Kyrpides N.C."/>
            <person name="Klenk H.P."/>
        </authorList>
    </citation>
    <scope>NUCLEOTIDE SEQUENCE [LARGE SCALE GENOMIC DNA]</scope>
    <source>
        <strain evidence="8">ATCC 51220 / DSM 2926 / LMG 16218 / CuHBu1</strain>
    </source>
</reference>
<evidence type="ECO:0000256" key="4">
    <source>
        <dbReference type="RuleBase" id="RU003719"/>
    </source>
</evidence>
<dbReference type="SUPFAM" id="SSF52283">
    <property type="entry name" value="Formate/glycerate dehydrogenase catalytic domain-like"/>
    <property type="match status" value="1"/>
</dbReference>
<dbReference type="Gene3D" id="3.40.50.720">
    <property type="entry name" value="NAD(P)-binding Rossmann-like Domain"/>
    <property type="match status" value="2"/>
</dbReference>
<dbReference type="KEGG" id="ipo:Ilyop_1073"/>
<feature type="domain" description="D-isomer specific 2-hydroxyacid dehydrogenase NAD-binding" evidence="6">
    <location>
        <begin position="106"/>
        <end position="282"/>
    </location>
</feature>
<evidence type="ECO:0000256" key="1">
    <source>
        <dbReference type="ARBA" id="ARBA00005854"/>
    </source>
</evidence>
<dbReference type="PROSITE" id="PS00671">
    <property type="entry name" value="D_2_HYDROXYACID_DH_3"/>
    <property type="match status" value="1"/>
</dbReference>
<dbReference type="EMBL" id="CP002281">
    <property type="protein sequence ID" value="ADO82854.1"/>
    <property type="molecule type" value="Genomic_DNA"/>
</dbReference>
<dbReference type="InterPro" id="IPR006140">
    <property type="entry name" value="D-isomer_DH_NAD-bd"/>
</dbReference>
<dbReference type="RefSeq" id="WP_013387522.1">
    <property type="nucleotide sequence ID" value="NC_014632.1"/>
</dbReference>
<dbReference type="PANTHER" id="PTHR43761">
    <property type="entry name" value="D-ISOMER SPECIFIC 2-HYDROXYACID DEHYDROGENASE FAMILY PROTEIN (AFU_ORTHOLOGUE AFUA_1G13630)"/>
    <property type="match status" value="1"/>
</dbReference>
<dbReference type="GO" id="GO:0051287">
    <property type="term" value="F:NAD binding"/>
    <property type="evidence" value="ECO:0007669"/>
    <property type="project" value="InterPro"/>
</dbReference>
<evidence type="ECO:0000259" key="5">
    <source>
        <dbReference type="Pfam" id="PF00389"/>
    </source>
</evidence>
<evidence type="ECO:0000313" key="7">
    <source>
        <dbReference type="EMBL" id="ADO82854.1"/>
    </source>
</evidence>
<sequence>MKIVLLDSITLGDADLSIIGNEGEFVTYEITDPHQVADRIKDAEVVIANKVYFGKEEMDSADKLKLIAVTATGYNNVDIEEANKRGIKVANVKDYSTESVAQYTISCMMSLMMNLNRYDKSVKAGEWGTSDIFTLLKYPVMEMNGKTLGIVGYGAIGRRVGEMATALGMKVVVAKRPGAVYKDSDRLDFHEVLKTADVLCLHCPLSEETRNLISHKELDMMKRKSFIINPARGGIIDEKALAHALENEKIAGAALDVLETEPPKEGSPLFSLDNVLITPHIAWSTIESRTRLLEGVKKNIKDFKLGILKGIGE</sequence>
<keyword evidence="8" id="KW-1185">Reference proteome</keyword>
<dbReference type="InterPro" id="IPR050418">
    <property type="entry name" value="D-iso_2-hydroxyacid_DH_PdxB"/>
</dbReference>
<dbReference type="Proteomes" id="UP000006875">
    <property type="component" value="Chromosome"/>
</dbReference>
<dbReference type="PROSITE" id="PS00670">
    <property type="entry name" value="D_2_HYDROXYACID_DH_2"/>
    <property type="match status" value="1"/>
</dbReference>
<dbReference type="CDD" id="cd12162">
    <property type="entry name" value="2-Hacid_dh_4"/>
    <property type="match status" value="1"/>
</dbReference>
<keyword evidence="2 4" id="KW-0560">Oxidoreductase</keyword>
<dbReference type="STRING" id="572544.Ilyop_1073"/>
<dbReference type="InterPro" id="IPR029753">
    <property type="entry name" value="D-isomer_DH_CS"/>
</dbReference>
<dbReference type="PANTHER" id="PTHR43761:SF1">
    <property type="entry name" value="D-ISOMER SPECIFIC 2-HYDROXYACID DEHYDROGENASE CATALYTIC DOMAIN-CONTAINING PROTEIN-RELATED"/>
    <property type="match status" value="1"/>
</dbReference>
<dbReference type="GO" id="GO:0016616">
    <property type="term" value="F:oxidoreductase activity, acting on the CH-OH group of donors, NAD or NADP as acceptor"/>
    <property type="evidence" value="ECO:0007669"/>
    <property type="project" value="InterPro"/>
</dbReference>
<dbReference type="eggNOG" id="COG1052">
    <property type="taxonomic scope" value="Bacteria"/>
</dbReference>